<protein>
    <submittedName>
        <fullName evidence="3">Uncharacterized protein</fullName>
    </submittedName>
</protein>
<sequence>MSGDFGDCFSLCFSLCFCFFMGDPVQSNCWREYMTPFPSSSFPPSIQLCPPPQLQTDYMRPSECSCCRNNKLDKEIDELHNTQIRNEATQRHESRQKPTHSQLLDQPEENRALLASEQHELQSQRIQNREGSSQGQARSAVTYPPTSVSRYTEQPSTGPAMGMFPHRSS</sequence>
<gene>
    <name evidence="3" type="ORF">BDP27DRAFT_451096</name>
</gene>
<evidence type="ECO:0000313" key="3">
    <source>
        <dbReference type="EMBL" id="KAF9059756.1"/>
    </source>
</evidence>
<feature type="signal peptide" evidence="2">
    <location>
        <begin position="1"/>
        <end position="27"/>
    </location>
</feature>
<organism evidence="3 4">
    <name type="scientific">Rhodocollybia butyracea</name>
    <dbReference type="NCBI Taxonomy" id="206335"/>
    <lineage>
        <taxon>Eukaryota</taxon>
        <taxon>Fungi</taxon>
        <taxon>Dikarya</taxon>
        <taxon>Basidiomycota</taxon>
        <taxon>Agaricomycotina</taxon>
        <taxon>Agaricomycetes</taxon>
        <taxon>Agaricomycetidae</taxon>
        <taxon>Agaricales</taxon>
        <taxon>Marasmiineae</taxon>
        <taxon>Omphalotaceae</taxon>
        <taxon>Rhodocollybia</taxon>
    </lineage>
</organism>
<keyword evidence="4" id="KW-1185">Reference proteome</keyword>
<evidence type="ECO:0000256" key="1">
    <source>
        <dbReference type="SAM" id="MobiDB-lite"/>
    </source>
</evidence>
<feature type="region of interest" description="Disordered" evidence="1">
    <location>
        <begin position="78"/>
        <end position="106"/>
    </location>
</feature>
<comment type="caution">
    <text evidence="3">The sequence shown here is derived from an EMBL/GenBank/DDBJ whole genome shotgun (WGS) entry which is preliminary data.</text>
</comment>
<dbReference type="EMBL" id="JADNRY010000281">
    <property type="protein sequence ID" value="KAF9059756.1"/>
    <property type="molecule type" value="Genomic_DNA"/>
</dbReference>
<reference evidence="3" key="1">
    <citation type="submission" date="2020-11" db="EMBL/GenBank/DDBJ databases">
        <authorList>
            <consortium name="DOE Joint Genome Institute"/>
            <person name="Ahrendt S."/>
            <person name="Riley R."/>
            <person name="Andreopoulos W."/>
            <person name="Labutti K."/>
            <person name="Pangilinan J."/>
            <person name="Ruiz-Duenas F.J."/>
            <person name="Barrasa J.M."/>
            <person name="Sanchez-Garcia M."/>
            <person name="Camarero S."/>
            <person name="Miyauchi S."/>
            <person name="Serrano A."/>
            <person name="Linde D."/>
            <person name="Babiker R."/>
            <person name="Drula E."/>
            <person name="Ayuso-Fernandez I."/>
            <person name="Pacheco R."/>
            <person name="Padilla G."/>
            <person name="Ferreira P."/>
            <person name="Barriuso J."/>
            <person name="Kellner H."/>
            <person name="Castanera R."/>
            <person name="Alfaro M."/>
            <person name="Ramirez L."/>
            <person name="Pisabarro A.G."/>
            <person name="Kuo A."/>
            <person name="Tritt A."/>
            <person name="Lipzen A."/>
            <person name="He G."/>
            <person name="Yan M."/>
            <person name="Ng V."/>
            <person name="Cullen D."/>
            <person name="Martin F."/>
            <person name="Rosso M.-N."/>
            <person name="Henrissat B."/>
            <person name="Hibbett D."/>
            <person name="Martinez A.T."/>
            <person name="Grigoriev I.V."/>
        </authorList>
    </citation>
    <scope>NUCLEOTIDE SEQUENCE</scope>
    <source>
        <strain evidence="3">AH 40177</strain>
    </source>
</reference>
<dbReference type="Proteomes" id="UP000772434">
    <property type="component" value="Unassembled WGS sequence"/>
</dbReference>
<feature type="region of interest" description="Disordered" evidence="1">
    <location>
        <begin position="119"/>
        <end position="169"/>
    </location>
</feature>
<evidence type="ECO:0000256" key="2">
    <source>
        <dbReference type="SAM" id="SignalP"/>
    </source>
</evidence>
<keyword evidence="2" id="KW-0732">Signal</keyword>
<feature type="chain" id="PRO_5040433979" evidence="2">
    <location>
        <begin position="28"/>
        <end position="169"/>
    </location>
</feature>
<evidence type="ECO:0000313" key="4">
    <source>
        <dbReference type="Proteomes" id="UP000772434"/>
    </source>
</evidence>
<dbReference type="AlphaFoldDB" id="A0A9P5PAG8"/>
<feature type="compositionally biased region" description="Polar residues" evidence="1">
    <location>
        <begin position="123"/>
        <end position="157"/>
    </location>
</feature>
<proteinExistence type="predicted"/>
<accession>A0A9P5PAG8</accession>
<name>A0A9P5PAG8_9AGAR</name>